<name>A0A6I2F4X9_9MICO</name>
<keyword evidence="1" id="KW-0472">Membrane</keyword>
<comment type="caution">
    <text evidence="2">The sequence shown here is derived from an EMBL/GenBank/DDBJ whole genome shotgun (WGS) entry which is preliminary data.</text>
</comment>
<feature type="transmembrane region" description="Helical" evidence="1">
    <location>
        <begin position="32"/>
        <end position="51"/>
    </location>
</feature>
<gene>
    <name evidence="2" type="ORF">GE115_02705</name>
</gene>
<protein>
    <recommendedName>
        <fullName evidence="4">Histidine kinase N-terminal 7TM region domain-containing protein</fullName>
    </recommendedName>
</protein>
<accession>A0A6I2F4X9</accession>
<keyword evidence="1" id="KW-0812">Transmembrane</keyword>
<feature type="transmembrane region" description="Helical" evidence="1">
    <location>
        <begin position="134"/>
        <end position="155"/>
    </location>
</feature>
<keyword evidence="3" id="KW-1185">Reference proteome</keyword>
<feature type="transmembrane region" description="Helical" evidence="1">
    <location>
        <begin position="167"/>
        <end position="190"/>
    </location>
</feature>
<evidence type="ECO:0000313" key="3">
    <source>
        <dbReference type="Proteomes" id="UP000431080"/>
    </source>
</evidence>
<dbReference type="AlphaFoldDB" id="A0A6I2F4X9"/>
<reference evidence="2 3" key="1">
    <citation type="submission" date="2019-10" db="EMBL/GenBank/DDBJ databases">
        <authorList>
            <person name="Nie G."/>
            <person name="Ming H."/>
            <person name="Yi B."/>
        </authorList>
    </citation>
    <scope>NUCLEOTIDE SEQUENCE [LARGE SCALE GENOMIC DNA]</scope>
    <source>
        <strain evidence="2 3">CFH 90414</strain>
    </source>
</reference>
<feature type="transmembrane region" description="Helical" evidence="1">
    <location>
        <begin position="5"/>
        <end position="20"/>
    </location>
</feature>
<proteinExistence type="predicted"/>
<evidence type="ECO:0000256" key="1">
    <source>
        <dbReference type="SAM" id="Phobius"/>
    </source>
</evidence>
<keyword evidence="1" id="KW-1133">Transmembrane helix</keyword>
<organism evidence="2 3">
    <name type="scientific">Agromyces agglutinans</name>
    <dbReference type="NCBI Taxonomy" id="2662258"/>
    <lineage>
        <taxon>Bacteria</taxon>
        <taxon>Bacillati</taxon>
        <taxon>Actinomycetota</taxon>
        <taxon>Actinomycetes</taxon>
        <taxon>Micrococcales</taxon>
        <taxon>Microbacteriaceae</taxon>
        <taxon>Agromyces</taxon>
    </lineage>
</organism>
<dbReference type="RefSeq" id="WP_312854835.1">
    <property type="nucleotide sequence ID" value="NZ_WJIF01000001.1"/>
</dbReference>
<evidence type="ECO:0008006" key="4">
    <source>
        <dbReference type="Google" id="ProtNLM"/>
    </source>
</evidence>
<sequence length="327" mass="34701">MIAVIVSACMWLLVACLLVLRRGRVERSITYASFTIAVSITLNIDAVYLALDGWLGGTNLVTLAADLALMTGVFFLGRGVMKAADAPSRAVRIALGRLAFTIAVVSATVAFVLIDRRATTPEFMLDLGGQPATAAYSMILFTYYAVVLVAMGAVATRQVRVSHGIDALPPVLLVIGCACGVALSAVVAVMDIAHISGNLDVMTGAAVAYGPLYLLTFVFLCLGFAGQPAVRTIRARERARTTLSLTAQLAPVWQAASEVRPGISQDAAFDDADPEALLHRQVVEIRDALIDGRVTFTISVAQRELLEEAERHLVGGAGNSTPMRVRT</sequence>
<feature type="transmembrane region" description="Helical" evidence="1">
    <location>
        <begin position="210"/>
        <end position="230"/>
    </location>
</feature>
<evidence type="ECO:0000313" key="2">
    <source>
        <dbReference type="EMBL" id="MRG58787.1"/>
    </source>
</evidence>
<feature type="transmembrane region" description="Helical" evidence="1">
    <location>
        <begin position="93"/>
        <end position="114"/>
    </location>
</feature>
<dbReference type="EMBL" id="WJIF01000001">
    <property type="protein sequence ID" value="MRG58787.1"/>
    <property type="molecule type" value="Genomic_DNA"/>
</dbReference>
<feature type="transmembrane region" description="Helical" evidence="1">
    <location>
        <begin position="63"/>
        <end position="81"/>
    </location>
</feature>
<dbReference type="Proteomes" id="UP000431080">
    <property type="component" value="Unassembled WGS sequence"/>
</dbReference>